<sequence>MIDLLRSDSGSVKGKTLYAKAGNDRHVADDAAHYLLVQGWVELSEKRRGSVWHVVAMHWLAADDLRDALNLPRRDAESSRRADALASPPHDSRLAELHASLRPLATRTLVRRATLVAKLDAWCADERSGSRNTFAQFALDDSHGMTAADWQWLSRHVDLDDLGISRHTPALWLRGPLRLHFGDDRRLDLAAVPDMIALSPPTLAAIETIEGHPLGWLLVENRTSFEDTARKVGDRYAVVWMPGYVPDWWLDAMQRVVSLAPAPALVAADPDPAGIAIAIRAAVPFGSNWKPLAMSPAALAATGRGKPLSDHDRSFLAACDRAVIHPDLAALADAIEDRQRKGEQEALDIASWLDQ</sequence>
<accession>A0ABX0Q3T1</accession>
<protein>
    <recommendedName>
        <fullName evidence="3">Toprim domain-containing protein</fullName>
    </recommendedName>
</protein>
<keyword evidence="2" id="KW-1185">Reference proteome</keyword>
<comment type="caution">
    <text evidence="1">The sequence shown here is derived from an EMBL/GenBank/DDBJ whole genome shotgun (WGS) entry which is preliminary data.</text>
</comment>
<evidence type="ECO:0008006" key="3">
    <source>
        <dbReference type="Google" id="ProtNLM"/>
    </source>
</evidence>
<dbReference type="Proteomes" id="UP001429601">
    <property type="component" value="Unassembled WGS sequence"/>
</dbReference>
<name>A0ABX0Q3T1_9GAMM</name>
<evidence type="ECO:0000313" key="2">
    <source>
        <dbReference type="Proteomes" id="UP001429601"/>
    </source>
</evidence>
<organism evidence="1 2">
    <name type="scientific">Luteibacter jiangsuensis</name>
    <dbReference type="NCBI Taxonomy" id="637577"/>
    <lineage>
        <taxon>Bacteria</taxon>
        <taxon>Pseudomonadati</taxon>
        <taxon>Pseudomonadota</taxon>
        <taxon>Gammaproteobacteria</taxon>
        <taxon>Lysobacterales</taxon>
        <taxon>Rhodanobacteraceae</taxon>
        <taxon>Luteibacter</taxon>
    </lineage>
</organism>
<dbReference type="EMBL" id="JAAQQR010000002">
    <property type="protein sequence ID" value="NID04411.1"/>
    <property type="molecule type" value="Genomic_DNA"/>
</dbReference>
<proteinExistence type="predicted"/>
<gene>
    <name evidence="1" type="ORF">HBF26_05915</name>
</gene>
<dbReference type="RefSeq" id="WP_167124021.1">
    <property type="nucleotide sequence ID" value="NZ_JAAQQR010000002.1"/>
</dbReference>
<evidence type="ECO:0000313" key="1">
    <source>
        <dbReference type="EMBL" id="NID04411.1"/>
    </source>
</evidence>
<reference evidence="1 2" key="1">
    <citation type="journal article" date="2011" name="Curr. Microbiol.">
        <title>Luteibacter jiangsuensis sp. nov.: a methamidophos-degrading bacterium isolated from a methamidophos-manufacturing factory.</title>
        <authorList>
            <person name="Wang L."/>
            <person name="Wang G.L."/>
            <person name="Li S.P."/>
            <person name="Jiang J.D."/>
        </authorList>
    </citation>
    <scope>NUCLEOTIDE SEQUENCE [LARGE SCALE GENOMIC DNA]</scope>
    <source>
        <strain evidence="1 2">CGMCC 1.10133</strain>
    </source>
</reference>